<dbReference type="EMBL" id="DVMJ01000058">
    <property type="protein sequence ID" value="HIU13804.1"/>
    <property type="molecule type" value="Genomic_DNA"/>
</dbReference>
<proteinExistence type="predicted"/>
<dbReference type="Proteomes" id="UP000824175">
    <property type="component" value="Unassembled WGS sequence"/>
</dbReference>
<dbReference type="CDD" id="cd07344">
    <property type="entry name" value="M48_yhfN_like"/>
    <property type="match status" value="1"/>
</dbReference>
<dbReference type="AlphaFoldDB" id="A0A9D1HQS8"/>
<name>A0A9D1HQS8_9FIRM</name>
<dbReference type="InterPro" id="IPR002725">
    <property type="entry name" value="YgjP-like_metallopeptidase"/>
</dbReference>
<evidence type="ECO:0000313" key="2">
    <source>
        <dbReference type="EMBL" id="HIU13804.1"/>
    </source>
</evidence>
<evidence type="ECO:0000313" key="3">
    <source>
        <dbReference type="Proteomes" id="UP000824175"/>
    </source>
</evidence>
<protein>
    <submittedName>
        <fullName evidence="2">DUF45 domain-containing protein</fullName>
    </submittedName>
</protein>
<dbReference type="PANTHER" id="PTHR30399">
    <property type="entry name" value="UNCHARACTERIZED PROTEIN YGJP"/>
    <property type="match status" value="1"/>
</dbReference>
<dbReference type="Gene3D" id="3.30.2010.10">
    <property type="entry name" value="Metalloproteases ('zincins'), catalytic domain"/>
    <property type="match status" value="1"/>
</dbReference>
<sequence length="221" mass="25638">MRKVTLEIAGLEIQITYKKMKRMIMRYQKDQYCLSVPIGLGLQEIESWVVQNKTAIEALASRAIHHAHYEDGGYVDFFGTRYAIKVRDMGRRLCVIHGKTLVVYHHDVTMTVEAYLRQALRNYLEEAIEAFMQAGFPQAPSGLWISKMTSRFGSCKLPEGRLHFSFYLCHFEKEDIRAVVIHELCHLLEPSHNAHFYALVEQYMPTYRQVEKHLKQGGLTA</sequence>
<evidence type="ECO:0000259" key="1">
    <source>
        <dbReference type="Pfam" id="PF01863"/>
    </source>
</evidence>
<dbReference type="Pfam" id="PF01863">
    <property type="entry name" value="YgjP-like"/>
    <property type="match status" value="1"/>
</dbReference>
<organism evidence="2 3">
    <name type="scientific">Candidatus Fimiplasma intestinipullorum</name>
    <dbReference type="NCBI Taxonomy" id="2840825"/>
    <lineage>
        <taxon>Bacteria</taxon>
        <taxon>Bacillati</taxon>
        <taxon>Bacillota</taxon>
        <taxon>Clostridia</taxon>
        <taxon>Eubacteriales</taxon>
        <taxon>Candidatus Fimiplasma</taxon>
    </lineage>
</organism>
<feature type="domain" description="YgjP-like metallopeptidase" evidence="1">
    <location>
        <begin position="22"/>
        <end position="216"/>
    </location>
</feature>
<dbReference type="InterPro" id="IPR053136">
    <property type="entry name" value="UTP_pyrophosphatase-like"/>
</dbReference>
<gene>
    <name evidence="2" type="ORF">IAD15_07010</name>
</gene>
<reference evidence="2" key="2">
    <citation type="journal article" date="2021" name="PeerJ">
        <title>Extensive microbial diversity within the chicken gut microbiome revealed by metagenomics and culture.</title>
        <authorList>
            <person name="Gilroy R."/>
            <person name="Ravi A."/>
            <person name="Getino M."/>
            <person name="Pursley I."/>
            <person name="Horton D.L."/>
            <person name="Alikhan N.F."/>
            <person name="Baker D."/>
            <person name="Gharbi K."/>
            <person name="Hall N."/>
            <person name="Watson M."/>
            <person name="Adriaenssens E.M."/>
            <person name="Foster-Nyarko E."/>
            <person name="Jarju S."/>
            <person name="Secka A."/>
            <person name="Antonio M."/>
            <person name="Oren A."/>
            <person name="Chaudhuri R.R."/>
            <person name="La Ragione R."/>
            <person name="Hildebrand F."/>
            <person name="Pallen M.J."/>
        </authorList>
    </citation>
    <scope>NUCLEOTIDE SEQUENCE</scope>
    <source>
        <strain evidence="2">CHK195-11698</strain>
    </source>
</reference>
<comment type="caution">
    <text evidence="2">The sequence shown here is derived from an EMBL/GenBank/DDBJ whole genome shotgun (WGS) entry which is preliminary data.</text>
</comment>
<accession>A0A9D1HQS8</accession>
<reference evidence="2" key="1">
    <citation type="submission" date="2020-10" db="EMBL/GenBank/DDBJ databases">
        <authorList>
            <person name="Gilroy R."/>
        </authorList>
    </citation>
    <scope>NUCLEOTIDE SEQUENCE</scope>
    <source>
        <strain evidence="2">CHK195-11698</strain>
    </source>
</reference>
<dbReference type="PANTHER" id="PTHR30399:SF1">
    <property type="entry name" value="UTP PYROPHOSPHATASE"/>
    <property type="match status" value="1"/>
</dbReference>